<protein>
    <recommendedName>
        <fullName evidence="5">Protein STU1</fullName>
    </recommendedName>
</protein>
<accession>A0A2G2V8U3</accession>
<sequence>MAVSPKLYVNKPKKAQLKQHQQQQAASPTPAPPSMESSSMAGGAAPPPQPPKESFIRRYKYLWPMLLAVNFSIGAYLFMRTKKKDVGTEEGEILDVPGASVSTAAAIAVNEKEKEVTTTPILQSVVVREPIPENQQRELFKWILEEKRRVKPKDQEEKKRIDEEKAILKHFIRAKSIPVL</sequence>
<dbReference type="SMR" id="A0A2G2V8U3"/>
<keyword evidence="2" id="KW-0472">Membrane</keyword>
<comment type="caution">
    <text evidence="3">The sequence shown here is derived from an EMBL/GenBank/DDBJ whole genome shotgun (WGS) entry which is preliminary data.</text>
</comment>
<evidence type="ECO:0008006" key="5">
    <source>
        <dbReference type="Google" id="ProtNLM"/>
    </source>
</evidence>
<dbReference type="Proteomes" id="UP000224567">
    <property type="component" value="Unassembled WGS sequence"/>
</dbReference>
<evidence type="ECO:0000313" key="3">
    <source>
        <dbReference type="EMBL" id="PHT29404.1"/>
    </source>
</evidence>
<dbReference type="PANTHER" id="PTHR34364">
    <property type="entry name" value="WAS/WASL-INTERACTING FAMILY PROTEIN"/>
    <property type="match status" value="1"/>
</dbReference>
<evidence type="ECO:0000256" key="2">
    <source>
        <dbReference type="SAM" id="Phobius"/>
    </source>
</evidence>
<organism evidence="3 4">
    <name type="scientific">Capsicum baccatum</name>
    <name type="common">Peruvian pepper</name>
    <dbReference type="NCBI Taxonomy" id="33114"/>
    <lineage>
        <taxon>Eukaryota</taxon>
        <taxon>Viridiplantae</taxon>
        <taxon>Streptophyta</taxon>
        <taxon>Embryophyta</taxon>
        <taxon>Tracheophyta</taxon>
        <taxon>Spermatophyta</taxon>
        <taxon>Magnoliopsida</taxon>
        <taxon>eudicotyledons</taxon>
        <taxon>Gunneridae</taxon>
        <taxon>Pentapetalae</taxon>
        <taxon>asterids</taxon>
        <taxon>lamiids</taxon>
        <taxon>Solanales</taxon>
        <taxon>Solanaceae</taxon>
        <taxon>Solanoideae</taxon>
        <taxon>Capsiceae</taxon>
        <taxon>Capsicum</taxon>
    </lineage>
</organism>
<dbReference type="STRING" id="33114.A0A2G2V8U3"/>
<dbReference type="OrthoDB" id="1907935at2759"/>
<keyword evidence="2" id="KW-0812">Transmembrane</keyword>
<proteinExistence type="predicted"/>
<dbReference type="EMBL" id="MLFT02000115">
    <property type="protein sequence ID" value="PHT29404.1"/>
    <property type="molecule type" value="Genomic_DNA"/>
</dbReference>
<feature type="compositionally biased region" description="Low complexity" evidence="1">
    <location>
        <begin position="18"/>
        <end position="44"/>
    </location>
</feature>
<feature type="transmembrane region" description="Helical" evidence="2">
    <location>
        <begin position="61"/>
        <end position="79"/>
    </location>
</feature>
<reference evidence="3 4" key="1">
    <citation type="journal article" date="2017" name="Genome Biol.">
        <title>New reference genome sequences of hot pepper reveal the massive evolution of plant disease-resistance genes by retroduplication.</title>
        <authorList>
            <person name="Kim S."/>
            <person name="Park J."/>
            <person name="Yeom S.I."/>
            <person name="Kim Y.M."/>
            <person name="Seo E."/>
            <person name="Kim K.T."/>
            <person name="Kim M.S."/>
            <person name="Lee J.M."/>
            <person name="Cheong K."/>
            <person name="Shin H.S."/>
            <person name="Kim S.B."/>
            <person name="Han K."/>
            <person name="Lee J."/>
            <person name="Park M."/>
            <person name="Lee H.A."/>
            <person name="Lee H.Y."/>
            <person name="Lee Y."/>
            <person name="Oh S."/>
            <person name="Lee J.H."/>
            <person name="Choi E."/>
            <person name="Choi E."/>
            <person name="Lee S.E."/>
            <person name="Jeon J."/>
            <person name="Kim H."/>
            <person name="Choi G."/>
            <person name="Song H."/>
            <person name="Lee J."/>
            <person name="Lee S.C."/>
            <person name="Kwon J.K."/>
            <person name="Lee H.Y."/>
            <person name="Koo N."/>
            <person name="Hong Y."/>
            <person name="Kim R.W."/>
            <person name="Kang W.H."/>
            <person name="Huh J.H."/>
            <person name="Kang B.C."/>
            <person name="Yang T.J."/>
            <person name="Lee Y.H."/>
            <person name="Bennetzen J.L."/>
            <person name="Choi D."/>
        </authorList>
    </citation>
    <scope>NUCLEOTIDE SEQUENCE [LARGE SCALE GENOMIC DNA]</scope>
    <source>
        <strain evidence="4">cv. PBC81</strain>
    </source>
</reference>
<evidence type="ECO:0000313" key="4">
    <source>
        <dbReference type="Proteomes" id="UP000224567"/>
    </source>
</evidence>
<reference evidence="4" key="2">
    <citation type="journal article" date="2017" name="J. Anim. Genet.">
        <title>Multiple reference genome sequences of hot pepper reveal the massive evolution of plant disease resistance genes by retroduplication.</title>
        <authorList>
            <person name="Kim S."/>
            <person name="Park J."/>
            <person name="Yeom S.-I."/>
            <person name="Kim Y.-M."/>
            <person name="Seo E."/>
            <person name="Kim K.-T."/>
            <person name="Kim M.-S."/>
            <person name="Lee J.M."/>
            <person name="Cheong K."/>
            <person name="Shin H.-S."/>
            <person name="Kim S.-B."/>
            <person name="Han K."/>
            <person name="Lee J."/>
            <person name="Park M."/>
            <person name="Lee H.-A."/>
            <person name="Lee H.-Y."/>
            <person name="Lee Y."/>
            <person name="Oh S."/>
            <person name="Lee J.H."/>
            <person name="Choi E."/>
            <person name="Choi E."/>
            <person name="Lee S.E."/>
            <person name="Jeon J."/>
            <person name="Kim H."/>
            <person name="Choi G."/>
            <person name="Song H."/>
            <person name="Lee J."/>
            <person name="Lee S.-C."/>
            <person name="Kwon J.-K."/>
            <person name="Lee H.-Y."/>
            <person name="Koo N."/>
            <person name="Hong Y."/>
            <person name="Kim R.W."/>
            <person name="Kang W.-H."/>
            <person name="Huh J.H."/>
            <person name="Kang B.-C."/>
            <person name="Yang T.-J."/>
            <person name="Lee Y.-H."/>
            <person name="Bennetzen J.L."/>
            <person name="Choi D."/>
        </authorList>
    </citation>
    <scope>NUCLEOTIDE SEQUENCE [LARGE SCALE GENOMIC DNA]</scope>
    <source>
        <strain evidence="4">cv. PBC81</strain>
    </source>
</reference>
<evidence type="ECO:0000256" key="1">
    <source>
        <dbReference type="SAM" id="MobiDB-lite"/>
    </source>
</evidence>
<keyword evidence="2" id="KW-1133">Transmembrane helix</keyword>
<name>A0A2G2V8U3_CAPBA</name>
<gene>
    <name evidence="3" type="ORF">CQW23_31003</name>
</gene>
<feature type="region of interest" description="Disordered" evidence="1">
    <location>
        <begin position="1"/>
        <end position="51"/>
    </location>
</feature>
<keyword evidence="4" id="KW-1185">Reference proteome</keyword>
<dbReference type="AlphaFoldDB" id="A0A2G2V8U3"/>
<dbReference type="PANTHER" id="PTHR34364:SF11">
    <property type="entry name" value="WAS_WASL-INTERACTING PROTEIN FAMILY MEMBER 3-LIKE"/>
    <property type="match status" value="1"/>
</dbReference>